<organism evidence="2 3">
    <name type="scientific">Oryza meyeriana var. granulata</name>
    <dbReference type="NCBI Taxonomy" id="110450"/>
    <lineage>
        <taxon>Eukaryota</taxon>
        <taxon>Viridiplantae</taxon>
        <taxon>Streptophyta</taxon>
        <taxon>Embryophyta</taxon>
        <taxon>Tracheophyta</taxon>
        <taxon>Spermatophyta</taxon>
        <taxon>Magnoliopsida</taxon>
        <taxon>Liliopsida</taxon>
        <taxon>Poales</taxon>
        <taxon>Poaceae</taxon>
        <taxon>BOP clade</taxon>
        <taxon>Oryzoideae</taxon>
        <taxon>Oryzeae</taxon>
        <taxon>Oryzinae</taxon>
        <taxon>Oryza</taxon>
        <taxon>Oryza meyeriana</taxon>
    </lineage>
</organism>
<evidence type="ECO:0008006" key="4">
    <source>
        <dbReference type="Google" id="ProtNLM"/>
    </source>
</evidence>
<proteinExistence type="predicted"/>
<evidence type="ECO:0000313" key="3">
    <source>
        <dbReference type="Proteomes" id="UP000479710"/>
    </source>
</evidence>
<dbReference type="InterPro" id="IPR039312">
    <property type="entry name" value="ZPR"/>
</dbReference>
<dbReference type="AlphaFoldDB" id="A0A6G1BNA6"/>
<feature type="region of interest" description="Disordered" evidence="1">
    <location>
        <begin position="42"/>
        <end position="85"/>
    </location>
</feature>
<sequence length="85" mass="9276">MDRVNLNLYLENLYIMEENERLRRKAQLLNQENKALLAKLKNDHAVMSSPSSAVPTSTSTQQRPATASTAGAGAATLKPPGKQPK</sequence>
<dbReference type="PANTHER" id="PTHR33601:SF6">
    <property type="entry name" value="OS12G0151600 PROTEIN"/>
    <property type="match status" value="1"/>
</dbReference>
<protein>
    <recommendedName>
        <fullName evidence="4">Protein LITTLE ZIPPER 4</fullName>
    </recommendedName>
</protein>
<feature type="compositionally biased region" description="Low complexity" evidence="1">
    <location>
        <begin position="45"/>
        <end position="76"/>
    </location>
</feature>
<reference evidence="2 3" key="1">
    <citation type="submission" date="2019-11" db="EMBL/GenBank/DDBJ databases">
        <title>Whole genome sequence of Oryza granulata.</title>
        <authorList>
            <person name="Li W."/>
        </authorList>
    </citation>
    <scope>NUCLEOTIDE SEQUENCE [LARGE SCALE GENOMIC DNA]</scope>
    <source>
        <strain evidence="3">cv. Menghai</strain>
        <tissue evidence="2">Leaf</tissue>
    </source>
</reference>
<evidence type="ECO:0000256" key="1">
    <source>
        <dbReference type="SAM" id="MobiDB-lite"/>
    </source>
</evidence>
<keyword evidence="3" id="KW-1185">Reference proteome</keyword>
<dbReference type="PANTHER" id="PTHR33601">
    <property type="entry name" value="PROTEIN LITTLE ZIPPER 4"/>
    <property type="match status" value="1"/>
</dbReference>
<dbReference type="Proteomes" id="UP000479710">
    <property type="component" value="Unassembled WGS sequence"/>
</dbReference>
<accession>A0A6G1BNA6</accession>
<name>A0A6G1BNA6_9ORYZ</name>
<gene>
    <name evidence="2" type="ORF">E2562_024553</name>
</gene>
<evidence type="ECO:0000313" key="2">
    <source>
        <dbReference type="EMBL" id="KAF0889498.1"/>
    </source>
</evidence>
<comment type="caution">
    <text evidence="2">The sequence shown here is derived from an EMBL/GenBank/DDBJ whole genome shotgun (WGS) entry which is preliminary data.</text>
</comment>
<dbReference type="OrthoDB" id="785751at2759"/>
<dbReference type="EMBL" id="SPHZ02000012">
    <property type="protein sequence ID" value="KAF0889498.1"/>
    <property type="molecule type" value="Genomic_DNA"/>
</dbReference>